<reference evidence="3 4" key="1">
    <citation type="submission" date="2020-12" db="EMBL/GenBank/DDBJ databases">
        <title>Metabolic potential, ecology and presence of endohyphal bacteria is reflected in genomic diversity of Mucoromycotina.</title>
        <authorList>
            <person name="Muszewska A."/>
            <person name="Okrasinska A."/>
            <person name="Steczkiewicz K."/>
            <person name="Drgas O."/>
            <person name="Orlowska M."/>
            <person name="Perlinska-Lenart U."/>
            <person name="Aleksandrzak-Piekarczyk T."/>
            <person name="Szatraj K."/>
            <person name="Zielenkiewicz U."/>
            <person name="Pilsyk S."/>
            <person name="Malc E."/>
            <person name="Mieczkowski P."/>
            <person name="Kruszewska J.S."/>
            <person name="Biernat P."/>
            <person name="Pawlowska J."/>
        </authorList>
    </citation>
    <scope>NUCLEOTIDE SEQUENCE [LARGE SCALE GENOMIC DNA]</scope>
    <source>
        <strain evidence="3 4">CBS 142.35</strain>
    </source>
</reference>
<feature type="compositionally biased region" description="Acidic residues" evidence="1">
    <location>
        <begin position="184"/>
        <end position="193"/>
    </location>
</feature>
<dbReference type="Proteomes" id="UP000646827">
    <property type="component" value="Unassembled WGS sequence"/>
</dbReference>
<dbReference type="SUPFAM" id="SSF47676">
    <property type="entry name" value="Conserved domain common to transcription factors TFIIS, elongin A, CRSP70"/>
    <property type="match status" value="1"/>
</dbReference>
<feature type="compositionally biased region" description="Basic and acidic residues" evidence="1">
    <location>
        <begin position="204"/>
        <end position="218"/>
    </location>
</feature>
<dbReference type="PROSITE" id="PS50812">
    <property type="entry name" value="PWWP"/>
    <property type="match status" value="1"/>
</dbReference>
<dbReference type="SMART" id="SM00293">
    <property type="entry name" value="PWWP"/>
    <property type="match status" value="1"/>
</dbReference>
<dbReference type="AlphaFoldDB" id="A0A8H7VG33"/>
<name>A0A8H7VG33_9FUNG</name>
<dbReference type="PANTHER" id="PTHR12550">
    <property type="entry name" value="HEPATOMA-DERIVED GROWTH FACTOR-RELATED"/>
    <property type="match status" value="1"/>
</dbReference>
<dbReference type="EMBL" id="JAEPRB010000102">
    <property type="protein sequence ID" value="KAG2221691.1"/>
    <property type="molecule type" value="Genomic_DNA"/>
</dbReference>
<dbReference type="CDD" id="cd05162">
    <property type="entry name" value="PWWP"/>
    <property type="match status" value="1"/>
</dbReference>
<keyword evidence="4" id="KW-1185">Reference proteome</keyword>
<sequence length="476" mass="54038">MSQIKQEDYPPGTIVFAKLKGYPWWPARVEDDKSIPPKVLKQRTSKAKGPLWTVFFFGSRDYGFFGPESIRPFNKENVEHDLKTKKFKTKDLENAVRQALDPSLLEKLEQEEEEEEEESEEEQQPAKKTKKTRVSRKNASEPTATNKKKAAGNIGRRGKKAATKETSSTSSSSTSSKEATATATEEEEEDESESPTKIKRRSRKLDDTDKEVNNEIDRKKRRKSVSTEKEEQRASPVVNRDNTNNASSDDKTVTPEEQAYQQEKDRMYMMRHRLQKLVYQKKPGEIPRDNYPTISRFLKQVEESHMTHRLFKDTKIGQVIKAAASYTYEEEAEYNIPKRCKQLMTNWKEKFRMEYENGKVEKPKSVNHEGTPSVSPKHEPKDTNESGSSQTVQPSVPVAAAEGNNSNNNNNGNNSTSVKKEPMEVDEPSRTKMTTAPTTKTVTNDTTTSSNNNDNNNNTTASATTTQVDTVMQEAS</sequence>
<feature type="compositionally biased region" description="Acidic residues" evidence="1">
    <location>
        <begin position="109"/>
        <end position="123"/>
    </location>
</feature>
<feature type="region of interest" description="Disordered" evidence="1">
    <location>
        <begin position="358"/>
        <end position="476"/>
    </location>
</feature>
<evidence type="ECO:0000256" key="1">
    <source>
        <dbReference type="SAM" id="MobiDB-lite"/>
    </source>
</evidence>
<feature type="compositionally biased region" description="Low complexity" evidence="1">
    <location>
        <begin position="403"/>
        <end position="415"/>
    </location>
</feature>
<feature type="compositionally biased region" description="Basic and acidic residues" evidence="1">
    <location>
        <begin position="358"/>
        <end position="367"/>
    </location>
</feature>
<feature type="compositionally biased region" description="Basic residues" evidence="1">
    <location>
        <begin position="127"/>
        <end position="136"/>
    </location>
</feature>
<feature type="compositionally biased region" description="Basic residues" evidence="1">
    <location>
        <begin position="146"/>
        <end position="161"/>
    </location>
</feature>
<feature type="region of interest" description="Disordered" evidence="1">
    <location>
        <begin position="89"/>
        <end position="259"/>
    </location>
</feature>
<dbReference type="Gene3D" id="1.20.930.10">
    <property type="entry name" value="Conserved domain common to transcription factors TFIIS, elongin A, CRSP70"/>
    <property type="match status" value="1"/>
</dbReference>
<feature type="compositionally biased region" description="Basic and acidic residues" evidence="1">
    <location>
        <begin position="418"/>
        <end position="430"/>
    </location>
</feature>
<dbReference type="OrthoDB" id="62853at2759"/>
<protein>
    <recommendedName>
        <fullName evidence="2">PWWP domain-containing protein</fullName>
    </recommendedName>
</protein>
<dbReference type="SUPFAM" id="SSF63748">
    <property type="entry name" value="Tudor/PWWP/MBT"/>
    <property type="match status" value="1"/>
</dbReference>
<dbReference type="PANTHER" id="PTHR12550:SF70">
    <property type="entry name" value="JIL-1 ANCHORING AND STABILIZING PROTEIN, ISOFORM A"/>
    <property type="match status" value="1"/>
</dbReference>
<accession>A0A8H7VG33</accession>
<organism evidence="3 4">
    <name type="scientific">Circinella minor</name>
    <dbReference type="NCBI Taxonomy" id="1195481"/>
    <lineage>
        <taxon>Eukaryota</taxon>
        <taxon>Fungi</taxon>
        <taxon>Fungi incertae sedis</taxon>
        <taxon>Mucoromycota</taxon>
        <taxon>Mucoromycotina</taxon>
        <taxon>Mucoromycetes</taxon>
        <taxon>Mucorales</taxon>
        <taxon>Lichtheimiaceae</taxon>
        <taxon>Circinella</taxon>
    </lineage>
</organism>
<dbReference type="Pfam" id="PF00855">
    <property type="entry name" value="PWWP"/>
    <property type="match status" value="1"/>
</dbReference>
<evidence type="ECO:0000313" key="4">
    <source>
        <dbReference type="Proteomes" id="UP000646827"/>
    </source>
</evidence>
<feature type="domain" description="PWWP" evidence="2">
    <location>
        <begin position="11"/>
        <end position="76"/>
    </location>
</feature>
<dbReference type="InterPro" id="IPR000313">
    <property type="entry name" value="PWWP_dom"/>
</dbReference>
<gene>
    <name evidence="3" type="ORF">INT45_002729</name>
</gene>
<dbReference type="Gene3D" id="2.30.30.140">
    <property type="match status" value="1"/>
</dbReference>
<proteinExistence type="predicted"/>
<dbReference type="InterPro" id="IPR035441">
    <property type="entry name" value="TFIIS/LEDGF_dom_sf"/>
</dbReference>
<feature type="compositionally biased region" description="Low complexity" evidence="1">
    <location>
        <begin position="434"/>
        <end position="476"/>
    </location>
</feature>
<evidence type="ECO:0000259" key="2">
    <source>
        <dbReference type="PROSITE" id="PS50812"/>
    </source>
</evidence>
<comment type="caution">
    <text evidence="3">The sequence shown here is derived from an EMBL/GenBank/DDBJ whole genome shotgun (WGS) entry which is preliminary data.</text>
</comment>
<evidence type="ECO:0000313" key="3">
    <source>
        <dbReference type="EMBL" id="KAG2221691.1"/>
    </source>
</evidence>
<feature type="compositionally biased region" description="Polar residues" evidence="1">
    <location>
        <begin position="385"/>
        <end position="394"/>
    </location>
</feature>
<feature type="compositionally biased region" description="Low complexity" evidence="1">
    <location>
        <begin position="164"/>
        <end position="183"/>
    </location>
</feature>